<dbReference type="AlphaFoldDB" id="A0A125G8C0"/>
<dbReference type="EMBL" id="LPIX01000102">
    <property type="protein sequence ID" value="KWD93517.1"/>
    <property type="molecule type" value="Genomic_DNA"/>
</dbReference>
<evidence type="ECO:0000313" key="2">
    <source>
        <dbReference type="EMBL" id="KWD93517.1"/>
    </source>
</evidence>
<organism evidence="2 3">
    <name type="scientific">Burkholderia ubonensis</name>
    <dbReference type="NCBI Taxonomy" id="101571"/>
    <lineage>
        <taxon>Bacteria</taxon>
        <taxon>Pseudomonadati</taxon>
        <taxon>Pseudomonadota</taxon>
        <taxon>Betaproteobacteria</taxon>
        <taxon>Burkholderiales</taxon>
        <taxon>Burkholderiaceae</taxon>
        <taxon>Burkholderia</taxon>
        <taxon>Burkholderia cepacia complex</taxon>
    </lineage>
</organism>
<feature type="signal peptide" evidence="1">
    <location>
        <begin position="1"/>
        <end position="23"/>
    </location>
</feature>
<gene>
    <name evidence="2" type="ORF">WL73_27285</name>
</gene>
<dbReference type="OrthoDB" id="9030573at2"/>
<name>A0A125G8C0_9BURK</name>
<comment type="caution">
    <text evidence="2">The sequence shown here is derived from an EMBL/GenBank/DDBJ whole genome shotgun (WGS) entry which is preliminary data.</text>
</comment>
<evidence type="ECO:0000313" key="3">
    <source>
        <dbReference type="Proteomes" id="UP000062998"/>
    </source>
</evidence>
<proteinExistence type="predicted"/>
<dbReference type="RefSeq" id="WP_060327193.1">
    <property type="nucleotide sequence ID" value="NZ_LPIU01000045.1"/>
</dbReference>
<sequence length="96" mass="10417">MKKPIRRATMAFALLIIAQLANAQVTAADKPQSDGALPEMLPQPDYTSQRVKVGLSSEETTLVLPWFVEELIATANTSKSLDEAASDYAGRLKRGL</sequence>
<dbReference type="Proteomes" id="UP000062998">
    <property type="component" value="Unassembled WGS sequence"/>
</dbReference>
<keyword evidence="1" id="KW-0732">Signal</keyword>
<accession>A0A125G8C0</accession>
<protein>
    <submittedName>
        <fullName evidence="2">Uncharacterized protein</fullName>
    </submittedName>
</protein>
<feature type="chain" id="PRO_5007177454" evidence="1">
    <location>
        <begin position="24"/>
        <end position="96"/>
    </location>
</feature>
<evidence type="ECO:0000256" key="1">
    <source>
        <dbReference type="SAM" id="SignalP"/>
    </source>
</evidence>
<reference evidence="2 3" key="1">
    <citation type="submission" date="2015-11" db="EMBL/GenBank/DDBJ databases">
        <title>Expanding the genomic diversity of Burkholderia species for the development of highly accurate diagnostics.</title>
        <authorList>
            <person name="Sahl J."/>
            <person name="Keim P."/>
            <person name="Wagner D."/>
        </authorList>
    </citation>
    <scope>NUCLEOTIDE SEQUENCE [LARGE SCALE GENOMIC DNA]</scope>
    <source>
        <strain evidence="2 3">MSMB2167WGS</strain>
    </source>
</reference>